<keyword evidence="1" id="KW-0812">Transmembrane</keyword>
<evidence type="ECO:0000313" key="3">
    <source>
        <dbReference type="Proteomes" id="UP000269872"/>
    </source>
</evidence>
<proteinExistence type="predicted"/>
<reference evidence="2 3" key="1">
    <citation type="submission" date="2018-08" db="EMBL/GenBank/DDBJ databases">
        <title>Recombination of ecologically and evolutionarily significant loci maintains genetic cohesion in the Pseudomonas syringae species complex.</title>
        <authorList>
            <person name="Dillon M."/>
            <person name="Thakur S."/>
            <person name="Almeida R.N.D."/>
            <person name="Weir B.S."/>
            <person name="Guttman D.S."/>
        </authorList>
    </citation>
    <scope>NUCLEOTIDE SEQUENCE [LARGE SCALE GENOMIC DNA]</scope>
    <source>
        <strain evidence="2 3">ICMP 7496</strain>
    </source>
</reference>
<dbReference type="AlphaFoldDB" id="A0A3M6ERX1"/>
<protein>
    <submittedName>
        <fullName evidence="2">Uncharacterized protein</fullName>
    </submittedName>
</protein>
<comment type="caution">
    <text evidence="2">The sequence shown here is derived from an EMBL/GenBank/DDBJ whole genome shotgun (WGS) entry which is preliminary data.</text>
</comment>
<name>A0A3M6ERX1_9PSED</name>
<evidence type="ECO:0000256" key="1">
    <source>
        <dbReference type="SAM" id="Phobius"/>
    </source>
</evidence>
<sequence length="197" mass="21572">MSGIVIGIFLILSLNSSPGGRAQSIVDLPCLGLKSHTILISGYLVFDLINSVVALIVSRVYLGLDPLVFDWATAVAVLFYVTFAAISLYKAFMGAPVKPHFGVSHGFPCIITRSLKNYGLWFDALFPLPLLISFFEKSGSQPWMVFAGMMLGYVGWYLFLVGAVSTEATSHNLMWFAATCIMVLIDCVLISMMLCCY</sequence>
<accession>A0A3M6ERX1</accession>
<feature type="transmembrane region" description="Helical" evidence="1">
    <location>
        <begin position="38"/>
        <end position="57"/>
    </location>
</feature>
<evidence type="ECO:0000313" key="2">
    <source>
        <dbReference type="EMBL" id="RMV71088.1"/>
    </source>
</evidence>
<keyword evidence="1" id="KW-0472">Membrane</keyword>
<gene>
    <name evidence="2" type="ORF">ALP05_200188</name>
</gene>
<dbReference type="EMBL" id="RBUY01000171">
    <property type="protein sequence ID" value="RMV71088.1"/>
    <property type="molecule type" value="Genomic_DNA"/>
</dbReference>
<organism evidence="2 3">
    <name type="scientific">Pseudomonas caricapapayae</name>
    <dbReference type="NCBI Taxonomy" id="46678"/>
    <lineage>
        <taxon>Bacteria</taxon>
        <taxon>Pseudomonadati</taxon>
        <taxon>Pseudomonadota</taxon>
        <taxon>Gammaproteobacteria</taxon>
        <taxon>Pseudomonadales</taxon>
        <taxon>Pseudomonadaceae</taxon>
        <taxon>Pseudomonas</taxon>
    </lineage>
</organism>
<feature type="transmembrane region" description="Helical" evidence="1">
    <location>
        <begin position="69"/>
        <end position="89"/>
    </location>
</feature>
<feature type="transmembrane region" description="Helical" evidence="1">
    <location>
        <begin position="142"/>
        <end position="161"/>
    </location>
</feature>
<keyword evidence="1" id="KW-1133">Transmembrane helix</keyword>
<feature type="transmembrane region" description="Helical" evidence="1">
    <location>
        <begin position="173"/>
        <end position="196"/>
    </location>
</feature>
<dbReference type="Proteomes" id="UP000269872">
    <property type="component" value="Unassembled WGS sequence"/>
</dbReference>